<dbReference type="SUPFAM" id="SSF74653">
    <property type="entry name" value="TolA/TonB C-terminal domain"/>
    <property type="match status" value="1"/>
</dbReference>
<dbReference type="RefSeq" id="WP_236906038.1">
    <property type="nucleotide sequence ID" value="NZ_CP013234.1"/>
</dbReference>
<dbReference type="PANTHER" id="PTHR33446:SF2">
    <property type="entry name" value="PROTEIN TONB"/>
    <property type="match status" value="1"/>
</dbReference>
<dbReference type="InterPro" id="IPR037682">
    <property type="entry name" value="TonB_C"/>
</dbReference>
<evidence type="ECO:0000313" key="12">
    <source>
        <dbReference type="EMBL" id="AMP04151.1"/>
    </source>
</evidence>
<organism evidence="12 13">
    <name type="scientific">Collimonas pratensis</name>
    <dbReference type="NCBI Taxonomy" id="279113"/>
    <lineage>
        <taxon>Bacteria</taxon>
        <taxon>Pseudomonadati</taxon>
        <taxon>Pseudomonadota</taxon>
        <taxon>Betaproteobacteria</taxon>
        <taxon>Burkholderiales</taxon>
        <taxon>Oxalobacteraceae</taxon>
        <taxon>Collimonas</taxon>
    </lineage>
</organism>
<dbReference type="GO" id="GO:0098797">
    <property type="term" value="C:plasma membrane protein complex"/>
    <property type="evidence" value="ECO:0007669"/>
    <property type="project" value="TreeGrafter"/>
</dbReference>
<feature type="chain" id="PRO_5007277484" evidence="10">
    <location>
        <begin position="31"/>
        <end position="357"/>
    </location>
</feature>
<keyword evidence="5" id="KW-0997">Cell inner membrane</keyword>
<dbReference type="PATRIC" id="fig|279113.9.peg.1763"/>
<dbReference type="Gene3D" id="3.30.1150.10">
    <property type="match status" value="1"/>
</dbReference>
<dbReference type="NCBIfam" id="TIGR01352">
    <property type="entry name" value="tonB_Cterm"/>
    <property type="match status" value="1"/>
</dbReference>
<keyword evidence="4" id="KW-1003">Cell membrane</keyword>
<dbReference type="AlphaFoldDB" id="A0A127Q294"/>
<dbReference type="Proteomes" id="UP000074561">
    <property type="component" value="Chromosome"/>
</dbReference>
<dbReference type="GO" id="GO:0015031">
    <property type="term" value="P:protein transport"/>
    <property type="evidence" value="ECO:0007669"/>
    <property type="project" value="UniProtKB-KW"/>
</dbReference>
<keyword evidence="8" id="KW-1133">Transmembrane helix</keyword>
<keyword evidence="6" id="KW-0812">Transmembrane</keyword>
<accession>A0A127Q294</accession>
<comment type="similarity">
    <text evidence="2">Belongs to the TonB family.</text>
</comment>
<dbReference type="KEGG" id="cpra:CPter91_1778"/>
<evidence type="ECO:0000256" key="2">
    <source>
        <dbReference type="ARBA" id="ARBA00006555"/>
    </source>
</evidence>
<gene>
    <name evidence="12" type="ORF">CPter91_1778</name>
</gene>
<keyword evidence="10" id="KW-0732">Signal</keyword>
<evidence type="ECO:0000256" key="3">
    <source>
        <dbReference type="ARBA" id="ARBA00022448"/>
    </source>
</evidence>
<reference evidence="12 13" key="1">
    <citation type="submission" date="2015-11" db="EMBL/GenBank/DDBJ databases">
        <title>Exploring the genomic traits of fungus-feeding bacterial genus Collimonas.</title>
        <authorList>
            <person name="Song C."/>
            <person name="Schmidt R."/>
            <person name="de Jager V."/>
            <person name="Krzyzanowska D."/>
            <person name="Jongedijk E."/>
            <person name="Cankar K."/>
            <person name="Beekwilder J."/>
            <person name="van Veen A."/>
            <person name="de Boer W."/>
            <person name="van Veen J.A."/>
            <person name="Garbeva P."/>
        </authorList>
    </citation>
    <scope>NUCLEOTIDE SEQUENCE [LARGE SCALE GENOMIC DNA]</scope>
    <source>
        <strain evidence="12 13">Ter91</strain>
    </source>
</reference>
<dbReference type="GO" id="GO:0031992">
    <property type="term" value="F:energy transducer activity"/>
    <property type="evidence" value="ECO:0007669"/>
    <property type="project" value="TreeGrafter"/>
</dbReference>
<keyword evidence="9" id="KW-0472">Membrane</keyword>
<dbReference type="InterPro" id="IPR006260">
    <property type="entry name" value="TonB/TolA_C"/>
</dbReference>
<dbReference type="PROSITE" id="PS52015">
    <property type="entry name" value="TONB_CTD"/>
    <property type="match status" value="1"/>
</dbReference>
<dbReference type="Pfam" id="PF03544">
    <property type="entry name" value="TonB_C"/>
    <property type="match status" value="1"/>
</dbReference>
<feature type="domain" description="TonB C-terminal" evidence="11">
    <location>
        <begin position="243"/>
        <end position="339"/>
    </location>
</feature>
<evidence type="ECO:0000256" key="10">
    <source>
        <dbReference type="SAM" id="SignalP"/>
    </source>
</evidence>
<evidence type="ECO:0000313" key="13">
    <source>
        <dbReference type="Proteomes" id="UP000074561"/>
    </source>
</evidence>
<dbReference type="GO" id="GO:0055085">
    <property type="term" value="P:transmembrane transport"/>
    <property type="evidence" value="ECO:0007669"/>
    <property type="project" value="InterPro"/>
</dbReference>
<name>A0A127Q294_9BURK</name>
<evidence type="ECO:0000256" key="4">
    <source>
        <dbReference type="ARBA" id="ARBA00022475"/>
    </source>
</evidence>
<evidence type="ECO:0000256" key="8">
    <source>
        <dbReference type="ARBA" id="ARBA00022989"/>
    </source>
</evidence>
<keyword evidence="3" id="KW-0813">Transport</keyword>
<evidence type="ECO:0000256" key="1">
    <source>
        <dbReference type="ARBA" id="ARBA00004383"/>
    </source>
</evidence>
<comment type="subcellular location">
    <subcellularLocation>
        <location evidence="1">Cell inner membrane</location>
        <topology evidence="1">Single-pass membrane protein</topology>
        <orientation evidence="1">Periplasmic side</orientation>
    </subcellularLocation>
</comment>
<evidence type="ECO:0000256" key="9">
    <source>
        <dbReference type="ARBA" id="ARBA00023136"/>
    </source>
</evidence>
<proteinExistence type="inferred from homology"/>
<sequence length="357" mass="37050">MINSTSSMTLIRRLAVAGMAAVLLALTGCAAVAPNYQPTNDNAHTLQALPDGKVAVGQFTAKDKSLESLVIRAGTYSSPYNGSYAEYLKAALRAELEGAGKLDAASPVVISGQLLENSVDGALFDVGTARVSARFVVMQGGAKTFDKVVVGASQWESSVIGAIAIPAARRNYVDTVHKLLANLFADKDFQAALRGGSSVVSAVTPPVVTSRRFVPAAATPNAVPAVAGRGVIAAAAPASVARDSQPSLVPGSCTAPEYPRASLRNEEQGTVIAKLVIGSNGHVTDIAIEKSSGFTALDKATVQAWSICQFNPALRDGAPLQSETRMQYVWRLDGAAQVQTQSVAAPATKSASTETWH</sequence>
<dbReference type="InterPro" id="IPR051045">
    <property type="entry name" value="TonB-dependent_transducer"/>
</dbReference>
<keyword evidence="7" id="KW-0653">Protein transport</keyword>
<evidence type="ECO:0000256" key="7">
    <source>
        <dbReference type="ARBA" id="ARBA00022927"/>
    </source>
</evidence>
<evidence type="ECO:0000256" key="6">
    <source>
        <dbReference type="ARBA" id="ARBA00022692"/>
    </source>
</evidence>
<feature type="signal peptide" evidence="10">
    <location>
        <begin position="1"/>
        <end position="30"/>
    </location>
</feature>
<dbReference type="STRING" id="279113.CPter91_1778"/>
<dbReference type="PANTHER" id="PTHR33446">
    <property type="entry name" value="PROTEIN TONB-RELATED"/>
    <property type="match status" value="1"/>
</dbReference>
<dbReference type="EMBL" id="CP013234">
    <property type="protein sequence ID" value="AMP04151.1"/>
    <property type="molecule type" value="Genomic_DNA"/>
</dbReference>
<evidence type="ECO:0000259" key="11">
    <source>
        <dbReference type="PROSITE" id="PS52015"/>
    </source>
</evidence>
<evidence type="ECO:0000256" key="5">
    <source>
        <dbReference type="ARBA" id="ARBA00022519"/>
    </source>
</evidence>
<protein>
    <submittedName>
        <fullName evidence="12">TonB family C-terminal domain protein</fullName>
    </submittedName>
</protein>